<dbReference type="InterPro" id="IPR011138">
    <property type="entry name" value="Cytochrome_b-558"/>
</dbReference>
<keyword evidence="1" id="KW-0812">Transmembrane</keyword>
<feature type="transmembrane region" description="Helical" evidence="1">
    <location>
        <begin position="110"/>
        <end position="130"/>
    </location>
</feature>
<protein>
    <submittedName>
        <fullName evidence="2">Succinate dehydrogenase cytochrome b subunit</fullName>
    </submittedName>
</protein>
<dbReference type="EMBL" id="JBHSJJ010000003">
    <property type="protein sequence ID" value="MFC4871268.1"/>
    <property type="molecule type" value="Genomic_DNA"/>
</dbReference>
<name>A0ABV9SYD1_9BACT</name>
<sequence length="225" mass="25487">MSWVSKTLNSTLGRKLLMSLTGLFLILFLIGHVLGNLLLFKGDGGRAFNEYADFMTTNQVVQILSIITYVSVILHVVYSIILTSYNKKARPVPYAVNNPGANSSWNSRNMGILGTLILIFLVVHLQGFWYQMHWGDMPRVTYDSGEYKDLYRVVNFAFQAEWLVALYVISMVFLGFHLAHGFNSAFQSLGLNHKKYTPFIQFLGKAFAIVVPALFASMPLYIYFS</sequence>
<feature type="transmembrane region" description="Helical" evidence="1">
    <location>
        <begin position="60"/>
        <end position="81"/>
    </location>
</feature>
<dbReference type="NCBIfam" id="TIGR02046">
    <property type="entry name" value="sdhC_b558_fam"/>
    <property type="match status" value="1"/>
</dbReference>
<evidence type="ECO:0000256" key="1">
    <source>
        <dbReference type="SAM" id="Phobius"/>
    </source>
</evidence>
<dbReference type="Proteomes" id="UP001595818">
    <property type="component" value="Unassembled WGS sequence"/>
</dbReference>
<keyword evidence="1" id="KW-1133">Transmembrane helix</keyword>
<feature type="transmembrane region" description="Helical" evidence="1">
    <location>
        <begin position="16"/>
        <end position="40"/>
    </location>
</feature>
<comment type="caution">
    <text evidence="2">The sequence shown here is derived from an EMBL/GenBank/DDBJ whole genome shotgun (WGS) entry which is preliminary data.</text>
</comment>
<dbReference type="CDD" id="cd03498">
    <property type="entry name" value="SQR_TypeB_2_TM"/>
    <property type="match status" value="1"/>
</dbReference>
<gene>
    <name evidence="2" type="ORF">ACFPFU_06185</name>
</gene>
<feature type="transmembrane region" description="Helical" evidence="1">
    <location>
        <begin position="202"/>
        <end position="224"/>
    </location>
</feature>
<keyword evidence="1" id="KW-0472">Membrane</keyword>
<keyword evidence="3" id="KW-1185">Reference proteome</keyword>
<proteinExistence type="predicted"/>
<evidence type="ECO:0000313" key="3">
    <source>
        <dbReference type="Proteomes" id="UP001595818"/>
    </source>
</evidence>
<feature type="transmembrane region" description="Helical" evidence="1">
    <location>
        <begin position="162"/>
        <end position="182"/>
    </location>
</feature>
<reference evidence="3" key="1">
    <citation type="journal article" date="2019" name="Int. J. Syst. Evol. Microbiol.">
        <title>The Global Catalogue of Microorganisms (GCM) 10K type strain sequencing project: providing services to taxonomists for standard genome sequencing and annotation.</title>
        <authorList>
            <consortium name="The Broad Institute Genomics Platform"/>
            <consortium name="The Broad Institute Genome Sequencing Center for Infectious Disease"/>
            <person name="Wu L."/>
            <person name="Ma J."/>
        </authorList>
    </citation>
    <scope>NUCLEOTIDE SEQUENCE [LARGE SCALE GENOMIC DNA]</scope>
    <source>
        <strain evidence="3">CGMCC 4.7466</strain>
    </source>
</reference>
<evidence type="ECO:0000313" key="2">
    <source>
        <dbReference type="EMBL" id="MFC4871268.1"/>
    </source>
</evidence>
<accession>A0ABV9SYD1</accession>
<organism evidence="2 3">
    <name type="scientific">Negadavirga shengliensis</name>
    <dbReference type="NCBI Taxonomy" id="1389218"/>
    <lineage>
        <taxon>Bacteria</taxon>
        <taxon>Pseudomonadati</taxon>
        <taxon>Bacteroidota</taxon>
        <taxon>Cytophagia</taxon>
        <taxon>Cytophagales</taxon>
        <taxon>Cyclobacteriaceae</taxon>
        <taxon>Negadavirga</taxon>
    </lineage>
</organism>
<dbReference type="SUPFAM" id="SSF81343">
    <property type="entry name" value="Fumarate reductase respiratory complex transmembrane subunits"/>
    <property type="match status" value="1"/>
</dbReference>
<dbReference type="InterPro" id="IPR034804">
    <property type="entry name" value="SQR/QFR_C/D"/>
</dbReference>
<dbReference type="Gene3D" id="1.20.1300.10">
    <property type="entry name" value="Fumarate reductase/succinate dehydrogenase, transmembrane subunit"/>
    <property type="match status" value="1"/>
</dbReference>
<dbReference type="RefSeq" id="WP_377062586.1">
    <property type="nucleotide sequence ID" value="NZ_JBHSJJ010000003.1"/>
</dbReference>